<evidence type="ECO:0000313" key="9">
    <source>
        <dbReference type="EMBL" id="RGD66663.1"/>
    </source>
</evidence>
<dbReference type="Proteomes" id="UP000263014">
    <property type="component" value="Unassembled WGS sequence"/>
</dbReference>
<feature type="domain" description="ABC transmembrane type-1" evidence="8">
    <location>
        <begin position="75"/>
        <end position="267"/>
    </location>
</feature>
<feature type="transmembrane region" description="Helical" evidence="7">
    <location>
        <begin position="246"/>
        <end position="267"/>
    </location>
</feature>
<comment type="similarity">
    <text evidence="7">Belongs to the binding-protein-dependent transport system permease family.</text>
</comment>
<evidence type="ECO:0000256" key="2">
    <source>
        <dbReference type="ARBA" id="ARBA00022448"/>
    </source>
</evidence>
<dbReference type="EMBL" id="QTJW01000038">
    <property type="protein sequence ID" value="RGD66663.1"/>
    <property type="molecule type" value="Genomic_DNA"/>
</dbReference>
<reference evidence="11 12" key="1">
    <citation type="submission" date="2018-08" db="EMBL/GenBank/DDBJ databases">
        <title>A genome reference for cultivated species of the human gut microbiota.</title>
        <authorList>
            <person name="Zou Y."/>
            <person name="Xue W."/>
            <person name="Luo G."/>
        </authorList>
    </citation>
    <scope>NUCLEOTIDE SEQUENCE [LARGE SCALE GENOMIC DNA]</scope>
    <source>
        <strain evidence="9 11">AF19-13AC</strain>
        <strain evidence="10 12">TM09-12</strain>
    </source>
</reference>
<dbReference type="InterPro" id="IPR035906">
    <property type="entry name" value="MetI-like_sf"/>
</dbReference>
<sequence length="282" mass="31326">MNSHKKKVKPSIIVSYVILSLLALIIVVPFFWFISTSFDYVKSYSLRFPPRMLPKVFSTFNYNMALTNVPVLSYLKNTIILVVLSVVFNVLTSTVAGFAISKGRFPGKGIALLIILSNMMVPFESKLLPIYSIIRGIGLNNTFLGVILPSVMTNAMYIFFVKTYCDSLPDDLYEAGRVDGANLMRIYSQVYLPLLTPIIATIVVLDSINVWNDLLWPMIVMTKQSNYTVQIGLQIYNSGSAGATHAGTALALSVISIIPLSVIYIFCQKYIVQSIAFSGMKQ</sequence>
<dbReference type="EMBL" id="QSON01000001">
    <property type="protein sequence ID" value="RGJ07855.1"/>
    <property type="molecule type" value="Genomic_DNA"/>
</dbReference>
<protein>
    <submittedName>
        <fullName evidence="10">Carbohydrate ABC transporter permease</fullName>
    </submittedName>
</protein>
<dbReference type="OrthoDB" id="9787837at2"/>
<feature type="transmembrane region" description="Helical" evidence="7">
    <location>
        <begin position="79"/>
        <end position="100"/>
    </location>
</feature>
<organism evidence="10 12">
    <name type="scientific">Hungatella hathewayi</name>
    <dbReference type="NCBI Taxonomy" id="154046"/>
    <lineage>
        <taxon>Bacteria</taxon>
        <taxon>Bacillati</taxon>
        <taxon>Bacillota</taxon>
        <taxon>Clostridia</taxon>
        <taxon>Lachnospirales</taxon>
        <taxon>Lachnospiraceae</taxon>
        <taxon>Hungatella</taxon>
    </lineage>
</organism>
<keyword evidence="5 7" id="KW-1133">Transmembrane helix</keyword>
<dbReference type="RefSeq" id="WP_002599821.1">
    <property type="nucleotide sequence ID" value="NZ_CACRUH010000095.1"/>
</dbReference>
<evidence type="ECO:0000256" key="1">
    <source>
        <dbReference type="ARBA" id="ARBA00004651"/>
    </source>
</evidence>
<feature type="transmembrane region" description="Helical" evidence="7">
    <location>
        <begin position="112"/>
        <end position="134"/>
    </location>
</feature>
<evidence type="ECO:0000256" key="4">
    <source>
        <dbReference type="ARBA" id="ARBA00022692"/>
    </source>
</evidence>
<evidence type="ECO:0000313" key="11">
    <source>
        <dbReference type="Proteomes" id="UP000261023"/>
    </source>
</evidence>
<name>A0A374PCV7_9FIRM</name>
<dbReference type="InterPro" id="IPR000515">
    <property type="entry name" value="MetI-like"/>
</dbReference>
<comment type="caution">
    <text evidence="10">The sequence shown here is derived from an EMBL/GenBank/DDBJ whole genome shotgun (WGS) entry which is preliminary data.</text>
</comment>
<dbReference type="GO" id="GO:0005886">
    <property type="term" value="C:plasma membrane"/>
    <property type="evidence" value="ECO:0007669"/>
    <property type="project" value="UniProtKB-SubCell"/>
</dbReference>
<evidence type="ECO:0000313" key="10">
    <source>
        <dbReference type="EMBL" id="RGJ07855.1"/>
    </source>
</evidence>
<accession>A0A374PCV7</accession>
<feature type="transmembrane region" description="Helical" evidence="7">
    <location>
        <begin position="190"/>
        <end position="211"/>
    </location>
</feature>
<gene>
    <name evidence="9" type="ORF">DWX31_31450</name>
    <name evidence="10" type="ORF">DXD79_00080</name>
</gene>
<proteinExistence type="inferred from homology"/>
<evidence type="ECO:0000256" key="3">
    <source>
        <dbReference type="ARBA" id="ARBA00022475"/>
    </source>
</evidence>
<keyword evidence="6 7" id="KW-0472">Membrane</keyword>
<evidence type="ECO:0000256" key="6">
    <source>
        <dbReference type="ARBA" id="ARBA00023136"/>
    </source>
</evidence>
<dbReference type="AlphaFoldDB" id="A0A374PCV7"/>
<feature type="transmembrane region" description="Helical" evidence="7">
    <location>
        <begin position="12"/>
        <end position="34"/>
    </location>
</feature>
<dbReference type="SUPFAM" id="SSF161098">
    <property type="entry name" value="MetI-like"/>
    <property type="match status" value="1"/>
</dbReference>
<evidence type="ECO:0000256" key="7">
    <source>
        <dbReference type="RuleBase" id="RU363032"/>
    </source>
</evidence>
<dbReference type="PANTHER" id="PTHR43744:SF8">
    <property type="entry name" value="SN-GLYCEROL-3-PHOSPHATE TRANSPORT SYSTEM PERMEASE PROTEIN UGPE"/>
    <property type="match status" value="1"/>
</dbReference>
<dbReference type="GO" id="GO:0055085">
    <property type="term" value="P:transmembrane transport"/>
    <property type="evidence" value="ECO:0007669"/>
    <property type="project" value="InterPro"/>
</dbReference>
<evidence type="ECO:0000256" key="5">
    <source>
        <dbReference type="ARBA" id="ARBA00022989"/>
    </source>
</evidence>
<dbReference type="Pfam" id="PF00528">
    <property type="entry name" value="BPD_transp_1"/>
    <property type="match status" value="1"/>
</dbReference>
<dbReference type="CDD" id="cd06261">
    <property type="entry name" value="TM_PBP2"/>
    <property type="match status" value="1"/>
</dbReference>
<evidence type="ECO:0000313" key="12">
    <source>
        <dbReference type="Proteomes" id="UP000263014"/>
    </source>
</evidence>
<dbReference type="Gene3D" id="1.10.3720.10">
    <property type="entry name" value="MetI-like"/>
    <property type="match status" value="1"/>
</dbReference>
<dbReference type="PANTHER" id="PTHR43744">
    <property type="entry name" value="ABC TRANSPORTER PERMEASE PROTEIN MG189-RELATED-RELATED"/>
    <property type="match status" value="1"/>
</dbReference>
<evidence type="ECO:0000259" key="8">
    <source>
        <dbReference type="PROSITE" id="PS50928"/>
    </source>
</evidence>
<feature type="transmembrane region" description="Helical" evidence="7">
    <location>
        <begin position="140"/>
        <end position="160"/>
    </location>
</feature>
<keyword evidence="4 7" id="KW-0812">Transmembrane</keyword>
<keyword evidence="2 7" id="KW-0813">Transport</keyword>
<dbReference type="PROSITE" id="PS50928">
    <property type="entry name" value="ABC_TM1"/>
    <property type="match status" value="1"/>
</dbReference>
<dbReference type="Proteomes" id="UP000261023">
    <property type="component" value="Unassembled WGS sequence"/>
</dbReference>
<comment type="subcellular location">
    <subcellularLocation>
        <location evidence="1 7">Cell membrane</location>
        <topology evidence="1 7">Multi-pass membrane protein</topology>
    </subcellularLocation>
</comment>
<keyword evidence="3" id="KW-1003">Cell membrane</keyword>